<dbReference type="SUPFAM" id="SSF56801">
    <property type="entry name" value="Acetyl-CoA synthetase-like"/>
    <property type="match status" value="1"/>
</dbReference>
<dbReference type="GO" id="GO:0006631">
    <property type="term" value="P:fatty acid metabolic process"/>
    <property type="evidence" value="ECO:0007669"/>
    <property type="project" value="TreeGrafter"/>
</dbReference>
<dbReference type="InterPro" id="IPR020845">
    <property type="entry name" value="AMP-binding_CS"/>
</dbReference>
<evidence type="ECO:0000256" key="3">
    <source>
        <dbReference type="ARBA" id="ARBA00051915"/>
    </source>
</evidence>
<dbReference type="FunFam" id="3.30.300.30:FF:000008">
    <property type="entry name" value="2,3-dihydroxybenzoate-AMP ligase"/>
    <property type="match status" value="1"/>
</dbReference>
<dbReference type="InterPro" id="IPR042099">
    <property type="entry name" value="ANL_N_sf"/>
</dbReference>
<comment type="catalytic activity">
    <reaction evidence="3">
        <text>3-(methylsulfanyl)propanoate + ATP + CoA = 3-(methylsulfanyl)propanoyl-CoA + AMP + diphosphate</text>
        <dbReference type="Rhea" id="RHEA:43052"/>
        <dbReference type="ChEBI" id="CHEBI:30616"/>
        <dbReference type="ChEBI" id="CHEBI:33019"/>
        <dbReference type="ChEBI" id="CHEBI:49016"/>
        <dbReference type="ChEBI" id="CHEBI:57287"/>
        <dbReference type="ChEBI" id="CHEBI:82815"/>
        <dbReference type="ChEBI" id="CHEBI:456215"/>
        <dbReference type="EC" id="6.2.1.44"/>
    </reaction>
    <physiologicalReaction direction="left-to-right" evidence="3">
        <dbReference type="Rhea" id="RHEA:43053"/>
    </physiologicalReaction>
</comment>
<dbReference type="RefSeq" id="WP_274944505.1">
    <property type="nucleotide sequence ID" value="NZ_JANWOI010000004.1"/>
</dbReference>
<dbReference type="Gene3D" id="3.30.300.30">
    <property type="match status" value="1"/>
</dbReference>
<dbReference type="PANTHER" id="PTHR43201">
    <property type="entry name" value="ACYL-COA SYNTHETASE"/>
    <property type="match status" value="1"/>
</dbReference>
<dbReference type="AlphaFoldDB" id="A0A9X3U081"/>
<dbReference type="Gene3D" id="3.40.50.12780">
    <property type="entry name" value="N-terminal domain of ligase-like"/>
    <property type="match status" value="1"/>
</dbReference>
<accession>A0A9X3U081</accession>
<dbReference type="InterPro" id="IPR025110">
    <property type="entry name" value="AMP-bd_C"/>
</dbReference>
<organism evidence="8 9">
    <name type="scientific">Govanella unica</name>
    <dbReference type="NCBI Taxonomy" id="2975056"/>
    <lineage>
        <taxon>Bacteria</taxon>
        <taxon>Pseudomonadati</taxon>
        <taxon>Pseudomonadota</taxon>
        <taxon>Alphaproteobacteria</taxon>
        <taxon>Emcibacterales</taxon>
        <taxon>Govanellaceae</taxon>
        <taxon>Govanella</taxon>
    </lineage>
</organism>
<dbReference type="Pfam" id="PF00501">
    <property type="entry name" value="AMP-binding"/>
    <property type="match status" value="1"/>
</dbReference>
<dbReference type="EMBL" id="JANWOI010000004">
    <property type="protein sequence ID" value="MDA5194798.1"/>
    <property type="molecule type" value="Genomic_DNA"/>
</dbReference>
<dbReference type="InterPro" id="IPR045851">
    <property type="entry name" value="AMP-bd_C_sf"/>
</dbReference>
<dbReference type="NCBIfam" id="NF009233">
    <property type="entry name" value="PRK12583.1"/>
    <property type="match status" value="1"/>
</dbReference>
<protein>
    <recommendedName>
        <fullName evidence="5">3-methylmercaptopropionyl-CoA ligase</fullName>
        <ecNumber evidence="4">6.2.1.44</ecNumber>
    </recommendedName>
</protein>
<dbReference type="EC" id="6.2.1.44" evidence="4"/>
<reference evidence="8" key="2">
    <citation type="journal article" date="2023" name="Syst. Appl. Microbiol.">
        <title>Govania unica gen. nov., sp. nov., a rare biosphere bacterium that represents a novel family in the class Alphaproteobacteria.</title>
        <authorList>
            <person name="Vandamme P."/>
            <person name="Peeters C."/>
            <person name="Hettiarachchi A."/>
            <person name="Cnockaert M."/>
            <person name="Carlier A."/>
        </authorList>
    </citation>
    <scope>NUCLEOTIDE SEQUENCE</scope>
    <source>
        <strain evidence="8">LMG 31809</strain>
    </source>
</reference>
<dbReference type="Proteomes" id="UP001141619">
    <property type="component" value="Unassembled WGS sequence"/>
</dbReference>
<reference evidence="8" key="1">
    <citation type="submission" date="2022-08" db="EMBL/GenBank/DDBJ databases">
        <authorList>
            <person name="Vandamme P."/>
            <person name="Hettiarachchi A."/>
            <person name="Peeters C."/>
            <person name="Cnockaert M."/>
            <person name="Carlier A."/>
        </authorList>
    </citation>
    <scope>NUCLEOTIDE SEQUENCE</scope>
    <source>
        <strain evidence="8">LMG 31809</strain>
    </source>
</reference>
<keyword evidence="2" id="KW-0436">Ligase</keyword>
<comment type="caution">
    <text evidence="8">The sequence shown here is derived from an EMBL/GenBank/DDBJ whole genome shotgun (WGS) entry which is preliminary data.</text>
</comment>
<dbReference type="PROSITE" id="PS00455">
    <property type="entry name" value="AMP_BINDING"/>
    <property type="match status" value="1"/>
</dbReference>
<evidence type="ECO:0000259" key="6">
    <source>
        <dbReference type="Pfam" id="PF00501"/>
    </source>
</evidence>
<dbReference type="CDD" id="cd05917">
    <property type="entry name" value="FACL_like_2"/>
    <property type="match status" value="1"/>
</dbReference>
<dbReference type="Pfam" id="PF13193">
    <property type="entry name" value="AMP-binding_C"/>
    <property type="match status" value="1"/>
</dbReference>
<evidence type="ECO:0000256" key="5">
    <source>
        <dbReference type="ARBA" id="ARBA00067668"/>
    </source>
</evidence>
<evidence type="ECO:0000256" key="2">
    <source>
        <dbReference type="ARBA" id="ARBA00022598"/>
    </source>
</evidence>
<gene>
    <name evidence="8" type="ORF">NYP16_12630</name>
</gene>
<dbReference type="InterPro" id="IPR000873">
    <property type="entry name" value="AMP-dep_synth/lig_dom"/>
</dbReference>
<keyword evidence="9" id="KW-1185">Reference proteome</keyword>
<evidence type="ECO:0000313" key="9">
    <source>
        <dbReference type="Proteomes" id="UP001141619"/>
    </source>
</evidence>
<dbReference type="GO" id="GO:0031956">
    <property type="term" value="F:medium-chain fatty acid-CoA ligase activity"/>
    <property type="evidence" value="ECO:0007669"/>
    <property type="project" value="TreeGrafter"/>
</dbReference>
<feature type="domain" description="AMP-binding enzyme C-terminal" evidence="7">
    <location>
        <begin position="468"/>
        <end position="543"/>
    </location>
</feature>
<evidence type="ECO:0000256" key="4">
    <source>
        <dbReference type="ARBA" id="ARBA00066616"/>
    </source>
</evidence>
<dbReference type="FunFam" id="3.40.50.12780:FF:000003">
    <property type="entry name" value="Long-chain-fatty-acid--CoA ligase FadD"/>
    <property type="match status" value="1"/>
</dbReference>
<evidence type="ECO:0000256" key="1">
    <source>
        <dbReference type="ARBA" id="ARBA00006432"/>
    </source>
</evidence>
<feature type="domain" description="AMP-dependent synthetase/ligase" evidence="6">
    <location>
        <begin position="28"/>
        <end position="417"/>
    </location>
</feature>
<dbReference type="PANTHER" id="PTHR43201:SF5">
    <property type="entry name" value="MEDIUM-CHAIN ACYL-COA LIGASE ACSF2, MITOCHONDRIAL"/>
    <property type="match status" value="1"/>
</dbReference>
<comment type="similarity">
    <text evidence="1">Belongs to the ATP-dependent AMP-binding enzyme family.</text>
</comment>
<name>A0A9X3U081_9PROT</name>
<evidence type="ECO:0000313" key="8">
    <source>
        <dbReference type="EMBL" id="MDA5194798.1"/>
    </source>
</evidence>
<proteinExistence type="inferred from homology"/>
<sequence length="565" mass="62201">MSEKNSTSYVQGASSKSLLYKTIGQALTDAAAQWPDRDALIVRQQNRRLTWRDLYEDSRAFAAGLLALGLEPGDRIGIWAPNCVEWVLTQFGSAMAGLVLVNINPAYRVSELEYALNKVGAKALVTAAHFKSSDYIAILRELAPELSLSVPGALKAARLPALQHVIRLGGEHTAGAFNFDDIPALAQPEHWDRLDVLALDLQPDDPVNIQFTSGTTGLPKGATLSHHNILNNGYFVGEAMGMTEFDRVCIPVPLYHCFGMVMGNLNCVTHGAAMVYPNDAFNPQTVLEAVTAERCTALYGVPTMFIAVLDHPTRAEADVSSLRTGIMAGSPCPIEVMRRVVDQLHMPEVTIAYGMTETSPVSFQSGTGDPLDKRVTTVGRIHPHVEVKIIDEAGRMTPRGTQGEIVTRGYSVMRGYWEDPERTADAIDAGGWMHTGDLGVIDAEGYCRIVGRVKDMVIRGGENIYPREIEEFLYRHPKIADAQVFGVPDPKYGEELCVWVKVHQGVVVTPEDIQAFCKGQIAHYKIPRYVRFVDEFPMTVTGKVQKFVMREAMITELALREDETA</sequence>
<evidence type="ECO:0000259" key="7">
    <source>
        <dbReference type="Pfam" id="PF13193"/>
    </source>
</evidence>